<evidence type="ECO:0000259" key="1">
    <source>
        <dbReference type="SMART" id="SM00849"/>
    </source>
</evidence>
<evidence type="ECO:0000313" key="2">
    <source>
        <dbReference type="EMBL" id="ASB39934.1"/>
    </source>
</evidence>
<dbReference type="InterPro" id="IPR052533">
    <property type="entry name" value="WalJ/YycJ-like"/>
</dbReference>
<dbReference type="InterPro" id="IPR001279">
    <property type="entry name" value="Metallo-B-lactamas"/>
</dbReference>
<protein>
    <submittedName>
        <fullName evidence="3">MBL fold metallo-hydrolase</fullName>
    </submittedName>
</protein>
<reference evidence="4" key="2">
    <citation type="submission" date="2017-05" db="EMBL/GenBank/DDBJ databases">
        <title>Improved OligoMM genomes.</title>
        <authorList>
            <person name="Garzetti D."/>
        </authorList>
    </citation>
    <scope>NUCLEOTIDE SEQUENCE [LARGE SCALE GENOMIC DNA]</scope>
    <source>
        <strain evidence="4">KB18</strain>
    </source>
</reference>
<accession>A0A1Z2XNC8</accession>
<organism evidence="3 5">
    <name type="scientific">Acutalibacter muris</name>
    <dbReference type="NCBI Taxonomy" id="1796620"/>
    <lineage>
        <taxon>Bacteria</taxon>
        <taxon>Bacillati</taxon>
        <taxon>Bacillota</taxon>
        <taxon>Clostridia</taxon>
        <taxon>Eubacteriales</taxon>
        <taxon>Acutalibacteraceae</taxon>
        <taxon>Acutalibacter</taxon>
    </lineage>
</organism>
<reference evidence="3 5" key="3">
    <citation type="submission" date="2020-11" db="EMBL/GenBank/DDBJ databases">
        <title>Closed and high quality bacterial genomes of the OMM12 community.</title>
        <authorList>
            <person name="Marbouty M."/>
            <person name="Lamy-Besnier Q."/>
            <person name="Debarbieux L."/>
            <person name="Koszul R."/>
        </authorList>
    </citation>
    <scope>NUCLEOTIDE SEQUENCE [LARGE SCALE GENOMIC DNA]</scope>
    <source>
        <strain evidence="3 5">KB18</strain>
    </source>
</reference>
<dbReference type="Proteomes" id="UP000196710">
    <property type="component" value="Chromosome"/>
</dbReference>
<dbReference type="Pfam" id="PF12706">
    <property type="entry name" value="Lactamase_B_2"/>
    <property type="match status" value="1"/>
</dbReference>
<name>A0A1Z2XNC8_9FIRM</name>
<feature type="domain" description="Metallo-beta-lactamase" evidence="1">
    <location>
        <begin position="12"/>
        <end position="186"/>
    </location>
</feature>
<dbReference type="SMART" id="SM00849">
    <property type="entry name" value="Lactamase_B"/>
    <property type="match status" value="1"/>
</dbReference>
<proteinExistence type="predicted"/>
<gene>
    <name evidence="2" type="ORF">ADH66_04270</name>
    <name evidence="3" type="ORF">I5Q82_14335</name>
</gene>
<keyword evidence="4" id="KW-1185">Reference proteome</keyword>
<dbReference type="Proteomes" id="UP000596035">
    <property type="component" value="Chromosome"/>
</dbReference>
<evidence type="ECO:0000313" key="3">
    <source>
        <dbReference type="EMBL" id="QQR29223.1"/>
    </source>
</evidence>
<dbReference type="PANTHER" id="PTHR47619">
    <property type="entry name" value="METALLO-HYDROLASE YYCJ-RELATED"/>
    <property type="match status" value="1"/>
</dbReference>
<evidence type="ECO:0000313" key="4">
    <source>
        <dbReference type="Proteomes" id="UP000196710"/>
    </source>
</evidence>
<evidence type="ECO:0000313" key="5">
    <source>
        <dbReference type="Proteomes" id="UP000596035"/>
    </source>
</evidence>
<reference evidence="2" key="1">
    <citation type="journal article" date="2017" name="Genome Announc.">
        <title>High-Quality Whole-Genome Sequences of the Oligo-Mouse-Microbiota Bacterial Community.</title>
        <authorList>
            <person name="Garzetti D."/>
            <person name="Brugiroux S."/>
            <person name="Bunk B."/>
            <person name="Pukall R."/>
            <person name="McCoy K.D."/>
            <person name="Macpherson A.J."/>
            <person name="Stecher B."/>
        </authorList>
    </citation>
    <scope>NUCLEOTIDE SEQUENCE</scope>
    <source>
        <strain evidence="2">KB18</strain>
    </source>
</reference>
<dbReference type="EMBL" id="CP065321">
    <property type="protein sequence ID" value="QQR29223.1"/>
    <property type="molecule type" value="Genomic_DNA"/>
</dbReference>
<dbReference type="SUPFAM" id="SSF56281">
    <property type="entry name" value="Metallo-hydrolase/oxidoreductase"/>
    <property type="match status" value="1"/>
</dbReference>
<dbReference type="RefSeq" id="WP_066535287.1">
    <property type="nucleotide sequence ID" value="NZ_CAJTCQ010000004.1"/>
</dbReference>
<dbReference type="PANTHER" id="PTHR47619:SF1">
    <property type="entry name" value="EXODEOXYRIBONUCLEASE WALJ"/>
    <property type="match status" value="1"/>
</dbReference>
<dbReference type="Gene3D" id="3.60.15.10">
    <property type="entry name" value="Ribonuclease Z/Hydroxyacylglutathione hydrolase-like"/>
    <property type="match status" value="1"/>
</dbReference>
<dbReference type="KEGG" id="amur:ADH66_04270"/>
<dbReference type="InterPro" id="IPR036866">
    <property type="entry name" value="RibonucZ/Hydroxyglut_hydro"/>
</dbReference>
<dbReference type="EMBL" id="CP021422">
    <property type="protein sequence ID" value="ASB39934.1"/>
    <property type="molecule type" value="Genomic_DNA"/>
</dbReference>
<sequence>MARFCPLFSGSSGNSSYLGSRSAGVLIDAGVSARRLEGRMKLCGIDPLAVGGILVTHEHSDHISGLRVFAKRYGLPVYGSEGTIRAISGSLEGVELIDIKSGAEISGMEVKPFPISHDCLQPTGYRVHTSDGRDFCLATDLGYLSLEVKENLLGCDLVVLESNHDIEMLRNGPYPYHLKRRILSDRGHLSNAACAGFLPELLKSGVRRYMLAHLSDTNNTPRLALETSLSVLVQAGFVRDVDFILQVAAPENTESKTVIF</sequence>
<dbReference type="AlphaFoldDB" id="A0A1Z2XNC8"/>